<dbReference type="Gene3D" id="1.10.8.270">
    <property type="entry name" value="putative rabgap domain of human tbc1 domain family member 14 like domains"/>
    <property type="match status" value="1"/>
</dbReference>
<feature type="region of interest" description="Disordered" evidence="1">
    <location>
        <begin position="1"/>
        <end position="64"/>
    </location>
</feature>
<proteinExistence type="predicted"/>
<comment type="caution">
    <text evidence="3">The sequence shown here is derived from an EMBL/GenBank/DDBJ whole genome shotgun (WGS) entry which is preliminary data.</text>
</comment>
<dbReference type="STRING" id="34475.A0A4Y9XWW9"/>
<dbReference type="Pfam" id="PF00566">
    <property type="entry name" value="RabGAP-TBC"/>
    <property type="match status" value="1"/>
</dbReference>
<evidence type="ECO:0000313" key="4">
    <source>
        <dbReference type="Proteomes" id="UP000298390"/>
    </source>
</evidence>
<evidence type="ECO:0000256" key="1">
    <source>
        <dbReference type="SAM" id="MobiDB-lite"/>
    </source>
</evidence>
<dbReference type="Gene3D" id="1.10.472.80">
    <property type="entry name" value="Ypt/Rab-GAP domain of gyp1p, domain 3"/>
    <property type="match status" value="1"/>
</dbReference>
<evidence type="ECO:0000259" key="2">
    <source>
        <dbReference type="PROSITE" id="PS50086"/>
    </source>
</evidence>
<dbReference type="SMART" id="SM00164">
    <property type="entry name" value="TBC"/>
    <property type="match status" value="1"/>
</dbReference>
<reference evidence="3 4" key="1">
    <citation type="submission" date="2019-01" db="EMBL/GenBank/DDBJ databases">
        <title>Genome sequencing of the rare red list fungi Fomitopsis rosea.</title>
        <authorList>
            <person name="Buettner E."/>
            <person name="Kellner H."/>
        </authorList>
    </citation>
    <scope>NUCLEOTIDE SEQUENCE [LARGE SCALE GENOMIC DNA]</scope>
    <source>
        <strain evidence="3 4">DSM 105464</strain>
    </source>
</reference>
<accession>A0A4Y9XWW9</accession>
<protein>
    <recommendedName>
        <fullName evidence="2">Rab-GAP TBC domain-containing protein</fullName>
    </recommendedName>
</protein>
<dbReference type="PROSITE" id="PS50086">
    <property type="entry name" value="TBC_RABGAP"/>
    <property type="match status" value="1"/>
</dbReference>
<dbReference type="GO" id="GO:0031267">
    <property type="term" value="F:small GTPase binding"/>
    <property type="evidence" value="ECO:0007669"/>
    <property type="project" value="TreeGrafter"/>
</dbReference>
<feature type="compositionally biased region" description="Polar residues" evidence="1">
    <location>
        <begin position="24"/>
        <end position="57"/>
    </location>
</feature>
<dbReference type="InterPro" id="IPR000195">
    <property type="entry name" value="Rab-GAP-TBC_dom"/>
</dbReference>
<gene>
    <name evidence="3" type="ORF">EVJ58_g8759</name>
</gene>
<organism evidence="3 4">
    <name type="scientific">Rhodofomes roseus</name>
    <dbReference type="NCBI Taxonomy" id="34475"/>
    <lineage>
        <taxon>Eukaryota</taxon>
        <taxon>Fungi</taxon>
        <taxon>Dikarya</taxon>
        <taxon>Basidiomycota</taxon>
        <taxon>Agaricomycotina</taxon>
        <taxon>Agaricomycetes</taxon>
        <taxon>Polyporales</taxon>
        <taxon>Rhodofomes</taxon>
    </lineage>
</organism>
<dbReference type="PANTHER" id="PTHR47219">
    <property type="entry name" value="RAB GTPASE-ACTIVATING PROTEIN 1-LIKE"/>
    <property type="match status" value="1"/>
</dbReference>
<dbReference type="AlphaFoldDB" id="A0A4Y9XWW9"/>
<evidence type="ECO:0000313" key="3">
    <source>
        <dbReference type="EMBL" id="TFY54610.1"/>
    </source>
</evidence>
<dbReference type="EMBL" id="SEKV01000679">
    <property type="protein sequence ID" value="TFY54610.1"/>
    <property type="molecule type" value="Genomic_DNA"/>
</dbReference>
<dbReference type="SUPFAM" id="SSF47923">
    <property type="entry name" value="Ypt/Rab-GAP domain of gyp1p"/>
    <property type="match status" value="1"/>
</dbReference>
<dbReference type="InterPro" id="IPR035969">
    <property type="entry name" value="Rab-GAP_TBC_sf"/>
</dbReference>
<feature type="compositionally biased region" description="Low complexity" evidence="1">
    <location>
        <begin position="1"/>
        <end position="15"/>
    </location>
</feature>
<dbReference type="InterPro" id="IPR050302">
    <property type="entry name" value="Rab_GAP_TBC_domain"/>
</dbReference>
<sequence length="370" mass="41131">MKVSSPSPDVSESASGVSARAPSLRSTVSSSGLRVQTPSERTLLQPSERSPASSTFSFDPPGEQKVHVSVKDMDFELVAPAVPRSPLATSSADSLLVPPANADAKSVIDASPLSLRRPSTDTFGGDRVAKVTDAAEIEAHRQREQRWIAALSSTTPSQARKTKRMRKLVHEGVPASVRYRVWALLTDSKAKRMEGLYARLGQRERIASISSIEQDAQHIFHDQPLLDHSLVNVLQAYLTMVPDVQYTKGLAMVAGQLLLQSPEEDAFWTFVTMMDSHIRPYFSPQPVLLEIDSSLFAKALESNDAALAQRILVEMAIPPICICRPWYARSLIRSWDRWLTTILRRFTALFADAFPAEFLLRVWDIFLFEV</sequence>
<dbReference type="GO" id="GO:0005096">
    <property type="term" value="F:GTPase activator activity"/>
    <property type="evidence" value="ECO:0007669"/>
    <property type="project" value="TreeGrafter"/>
</dbReference>
<dbReference type="PANTHER" id="PTHR47219:SF9">
    <property type="entry name" value="GTPASE ACTIVATING PROTEIN AND CENTROSOME-ASSOCIATED, ISOFORM B"/>
    <property type="match status" value="1"/>
</dbReference>
<feature type="domain" description="Rab-GAP TBC" evidence="2">
    <location>
        <begin position="172"/>
        <end position="370"/>
    </location>
</feature>
<name>A0A4Y9XWW9_9APHY</name>
<dbReference type="Proteomes" id="UP000298390">
    <property type="component" value="Unassembled WGS sequence"/>
</dbReference>